<evidence type="ECO:0000313" key="4">
    <source>
        <dbReference type="EMBL" id="WQB69037.1"/>
    </source>
</evidence>
<feature type="transmembrane region" description="Helical" evidence="2">
    <location>
        <begin position="20"/>
        <end position="41"/>
    </location>
</feature>
<keyword evidence="2" id="KW-0472">Membrane</keyword>
<dbReference type="GO" id="GO:0016787">
    <property type="term" value="F:hydrolase activity"/>
    <property type="evidence" value="ECO:0007669"/>
    <property type="project" value="UniProtKB-KW"/>
</dbReference>
<keyword evidence="5" id="KW-1185">Reference proteome</keyword>
<dbReference type="EMBL" id="CP139779">
    <property type="protein sequence ID" value="WQB69037.1"/>
    <property type="molecule type" value="Genomic_DNA"/>
</dbReference>
<organism evidence="4 5">
    <name type="scientific">Microbacterium invictum</name>
    <dbReference type="NCBI Taxonomy" id="515415"/>
    <lineage>
        <taxon>Bacteria</taxon>
        <taxon>Bacillati</taxon>
        <taxon>Actinomycetota</taxon>
        <taxon>Actinomycetes</taxon>
        <taxon>Micrococcales</taxon>
        <taxon>Microbacteriaceae</taxon>
        <taxon>Microbacterium</taxon>
    </lineage>
</organism>
<evidence type="ECO:0000313" key="5">
    <source>
        <dbReference type="Proteomes" id="UP001324533"/>
    </source>
</evidence>
<name>A0ABZ0VB61_9MICO</name>
<gene>
    <name evidence="4" type="ORF">T9R20_09965</name>
</gene>
<dbReference type="Proteomes" id="UP001324533">
    <property type="component" value="Chromosome"/>
</dbReference>
<proteinExistence type="predicted"/>
<keyword evidence="2" id="KW-0812">Transmembrane</keyword>
<feature type="region of interest" description="Disordered" evidence="1">
    <location>
        <begin position="406"/>
        <end position="429"/>
    </location>
</feature>
<dbReference type="PANTHER" id="PTHR12277:SF79">
    <property type="entry name" value="XAA-PRO DIPEPTIDYL-PEPTIDASE-RELATED"/>
    <property type="match status" value="1"/>
</dbReference>
<evidence type="ECO:0000256" key="2">
    <source>
        <dbReference type="SAM" id="Phobius"/>
    </source>
</evidence>
<evidence type="ECO:0000259" key="3">
    <source>
        <dbReference type="Pfam" id="PF12697"/>
    </source>
</evidence>
<sequence length="429" mass="45683">MVDSRRAAPTGATPGFARGVRAAAAILSAALAAAAGVLGIVSVRVARRVVTPAARVADTRILAVDPAAQTITLSRTDDTVLPGRYGLITGGDTGYLKLGSVLDEDALSVRRKLLTHVPPGAGVAPDAAFSGWYYERPEELHLPFSAELIGSGVGPCPAWLFPAEASGEMPETWVIQIHGRGTTRSECLRAVPVFHALGITSLVVSYRNDGEAPRSRTGTYALGATEWRDVDAAVGFARRRGAQRIILMGWSMGGAIALQVSLNSPHRQVIAGLILESPVIDWRIVLTYQAKLMGLPAPVTGLALGALASEWTTPLTRTGGPIPFDQLDVVARASELRHPILILHSDDDGFVPSDASHDLVVARPDLVELIVFDVARHTKLWNYDQERWSTAIRSWLGRHDLSRDLDSVRPEDGADGASELSGGSPDADS</sequence>
<dbReference type="Gene3D" id="3.40.50.1820">
    <property type="entry name" value="alpha/beta hydrolase"/>
    <property type="match status" value="1"/>
</dbReference>
<reference evidence="4 5" key="1">
    <citation type="submission" date="2023-06" db="EMBL/GenBank/DDBJ databases">
        <title>Rock-solubilizing bacteria, Microbacterium invictum, promotes re-establishment of vegetation in rocky wasteland by accelerating rock bio-weathering and reshaping soil bacterial community.</title>
        <authorList>
            <person name="Liu C."/>
        </authorList>
    </citation>
    <scope>NUCLEOTIDE SEQUENCE [LARGE SCALE GENOMIC DNA]</scope>
    <source>
        <strain evidence="4 5">X-18</strain>
    </source>
</reference>
<keyword evidence="2" id="KW-1133">Transmembrane helix</keyword>
<dbReference type="Pfam" id="PF12697">
    <property type="entry name" value="Abhydrolase_6"/>
    <property type="match status" value="1"/>
</dbReference>
<dbReference type="InterPro" id="IPR000073">
    <property type="entry name" value="AB_hydrolase_1"/>
</dbReference>
<dbReference type="InterPro" id="IPR029058">
    <property type="entry name" value="AB_hydrolase_fold"/>
</dbReference>
<dbReference type="RefSeq" id="WP_322409163.1">
    <property type="nucleotide sequence ID" value="NZ_CP139779.1"/>
</dbReference>
<dbReference type="SUPFAM" id="SSF53474">
    <property type="entry name" value="alpha/beta-Hydrolases"/>
    <property type="match status" value="1"/>
</dbReference>
<keyword evidence="4" id="KW-0378">Hydrolase</keyword>
<evidence type="ECO:0000256" key="1">
    <source>
        <dbReference type="SAM" id="MobiDB-lite"/>
    </source>
</evidence>
<protein>
    <submittedName>
        <fullName evidence="4">Alpha/beta fold hydrolase</fullName>
    </submittedName>
</protein>
<feature type="domain" description="AB hydrolase-1" evidence="3">
    <location>
        <begin position="177"/>
        <end position="383"/>
    </location>
</feature>
<dbReference type="PANTHER" id="PTHR12277">
    <property type="entry name" value="ALPHA/BETA HYDROLASE DOMAIN-CONTAINING PROTEIN"/>
    <property type="match status" value="1"/>
</dbReference>
<accession>A0ABZ0VB61</accession>